<reference evidence="2" key="1">
    <citation type="journal article" date="2017" name="Elife">
        <title>The kinetoplastid-infecting Bodo saltans virus (BsV), a window into the most abundant giant viruses in the sea.</title>
        <authorList>
            <person name="Deeg C.M."/>
            <person name="Chow C.-E.T."/>
            <person name="Suttle C.A."/>
        </authorList>
    </citation>
    <scope>NUCLEOTIDE SEQUENCE</scope>
    <source>
        <strain evidence="2">NG1</strain>
    </source>
</reference>
<keyword evidence="1" id="KW-0175">Coiled coil</keyword>
<proteinExistence type="predicted"/>
<evidence type="ECO:0000256" key="1">
    <source>
        <dbReference type="SAM" id="Coils"/>
    </source>
</evidence>
<accession>A0A2H4UTI0</accession>
<feature type="coiled-coil region" evidence="1">
    <location>
        <begin position="140"/>
        <end position="176"/>
    </location>
</feature>
<sequence length="286" mass="33761">MFATKVLNEIAKSTFEHMNRHMMCSIMSNAFSKDLSIPSLYKKMDDTIGNLRYRVIDHVYHALTDDQKGNLSDETVNVLKKLSVFFEYDKSSNNAFIHNRECLKIAVILFAKNKKDDYFYTIETFESNALLLHDSFVMQYKENEMNRKLMQEQQQQQQQERERKLMEERLAALGRAYQTDIETRKDLSILILAWKTDPHATTIMLYKYSGSFLIDVILENIEEKQQQKELIAKLIVECDLLVNYLEVQKKFRYIRAGDIIEVDHWALAELAHLREIKRVMQQKSVV</sequence>
<protein>
    <submittedName>
        <fullName evidence="2">Uncharacterized protein</fullName>
    </submittedName>
</protein>
<keyword evidence="3" id="KW-1185">Reference proteome</keyword>
<gene>
    <name evidence="2" type="ORF">BMW23_0124</name>
</gene>
<dbReference type="Proteomes" id="UP000240325">
    <property type="component" value="Segment"/>
</dbReference>
<dbReference type="EMBL" id="MF782455">
    <property type="protein sequence ID" value="ATZ80184.1"/>
    <property type="molecule type" value="Genomic_DNA"/>
</dbReference>
<name>A0A2H4UTI0_9VIRU</name>
<evidence type="ECO:0000313" key="3">
    <source>
        <dbReference type="Proteomes" id="UP000240325"/>
    </source>
</evidence>
<organism evidence="2">
    <name type="scientific">Bodo saltans virus</name>
    <dbReference type="NCBI Taxonomy" id="2024608"/>
    <lineage>
        <taxon>Viruses</taxon>
        <taxon>Varidnaviria</taxon>
        <taxon>Bamfordvirae</taxon>
        <taxon>Nucleocytoviricota</taxon>
        <taxon>Megaviricetes</taxon>
        <taxon>Imitervirales</taxon>
        <taxon>Mimiviridae</taxon>
        <taxon>Klosneuvirinae</taxon>
        <taxon>Theiavirus</taxon>
        <taxon>Theiavirus salishense</taxon>
    </lineage>
</organism>
<evidence type="ECO:0000313" key="2">
    <source>
        <dbReference type="EMBL" id="ATZ80184.1"/>
    </source>
</evidence>